<dbReference type="AlphaFoldDB" id="A0A183KNX6"/>
<dbReference type="WBParaSite" id="SCUD_0001675901-mRNA-1">
    <property type="protein sequence ID" value="SCUD_0001675901-mRNA-1"/>
    <property type="gene ID" value="SCUD_0001675901"/>
</dbReference>
<accession>A0A183KNX6</accession>
<protein>
    <submittedName>
        <fullName evidence="1 3">Uncharacterized protein</fullName>
    </submittedName>
</protein>
<evidence type="ECO:0000313" key="1">
    <source>
        <dbReference type="EMBL" id="VDP62144.1"/>
    </source>
</evidence>
<evidence type="ECO:0000313" key="3">
    <source>
        <dbReference type="WBParaSite" id="SCUD_0001675901-mRNA-1"/>
    </source>
</evidence>
<keyword evidence="2" id="KW-1185">Reference proteome</keyword>
<reference evidence="3" key="1">
    <citation type="submission" date="2016-06" db="UniProtKB">
        <authorList>
            <consortium name="WormBaseParasite"/>
        </authorList>
    </citation>
    <scope>IDENTIFICATION</scope>
</reference>
<gene>
    <name evidence="1" type="ORF">SCUD_LOCUS16756</name>
</gene>
<evidence type="ECO:0000313" key="2">
    <source>
        <dbReference type="Proteomes" id="UP000279833"/>
    </source>
</evidence>
<dbReference type="Proteomes" id="UP000279833">
    <property type="component" value="Unassembled WGS sequence"/>
</dbReference>
<name>A0A183KNX6_9TREM</name>
<reference evidence="1 2" key="2">
    <citation type="submission" date="2018-11" db="EMBL/GenBank/DDBJ databases">
        <authorList>
            <consortium name="Pathogen Informatics"/>
        </authorList>
    </citation>
    <scope>NUCLEOTIDE SEQUENCE [LARGE SCALE GENOMIC DNA]</scope>
    <source>
        <strain evidence="1">Dakar</strain>
        <strain evidence="2">Dakar, Senegal</strain>
    </source>
</reference>
<organism evidence="3">
    <name type="scientific">Schistosoma curassoni</name>
    <dbReference type="NCBI Taxonomy" id="6186"/>
    <lineage>
        <taxon>Eukaryota</taxon>
        <taxon>Metazoa</taxon>
        <taxon>Spiralia</taxon>
        <taxon>Lophotrochozoa</taxon>
        <taxon>Platyhelminthes</taxon>
        <taxon>Trematoda</taxon>
        <taxon>Digenea</taxon>
        <taxon>Strigeidida</taxon>
        <taxon>Schistosomatoidea</taxon>
        <taxon>Schistosomatidae</taxon>
        <taxon>Schistosoma</taxon>
    </lineage>
</organism>
<sequence length="39" mass="4369">MRIKPLDKICRPSSVLLAPFVIGQRSRKLSFPNNSKTIG</sequence>
<dbReference type="EMBL" id="UZAK01039013">
    <property type="protein sequence ID" value="VDP62144.1"/>
    <property type="molecule type" value="Genomic_DNA"/>
</dbReference>
<proteinExistence type="predicted"/>